<name>A0A9Q3ERH5_9BASI</name>
<dbReference type="AlphaFoldDB" id="A0A9Q3ERH5"/>
<gene>
    <name evidence="2" type="ORF">O181_067820</name>
</gene>
<evidence type="ECO:0000256" key="1">
    <source>
        <dbReference type="SAM" id="MobiDB-lite"/>
    </source>
</evidence>
<feature type="compositionally biased region" description="Polar residues" evidence="1">
    <location>
        <begin position="117"/>
        <end position="133"/>
    </location>
</feature>
<keyword evidence="3" id="KW-1185">Reference proteome</keyword>
<comment type="caution">
    <text evidence="2">The sequence shown here is derived from an EMBL/GenBank/DDBJ whole genome shotgun (WGS) entry which is preliminary data.</text>
</comment>
<proteinExistence type="predicted"/>
<dbReference type="EMBL" id="AVOT02034071">
    <property type="protein sequence ID" value="MBW0528105.1"/>
    <property type="molecule type" value="Genomic_DNA"/>
</dbReference>
<evidence type="ECO:0000313" key="2">
    <source>
        <dbReference type="EMBL" id="MBW0528105.1"/>
    </source>
</evidence>
<feature type="compositionally biased region" description="Polar residues" evidence="1">
    <location>
        <begin position="41"/>
        <end position="53"/>
    </location>
</feature>
<sequence length="145" mass="16734">MESQQAVQTPRGEGNQNKGKSSHYPSYRRTTEPDRAYSYSLRLTRNRPTQLSSGFTPFRHQWISGQESPFPGSFQEKTRIQREKQDLIQPQAERVRLKDPEAVGLGERSTQEPEIAANTSRIRSPTNRNITHTQNEHKIFKPQSN</sequence>
<feature type="region of interest" description="Disordered" evidence="1">
    <location>
        <begin position="1"/>
        <end position="53"/>
    </location>
</feature>
<dbReference type="Proteomes" id="UP000765509">
    <property type="component" value="Unassembled WGS sequence"/>
</dbReference>
<feature type="region of interest" description="Disordered" evidence="1">
    <location>
        <begin position="98"/>
        <end position="145"/>
    </location>
</feature>
<accession>A0A9Q3ERH5</accession>
<protein>
    <submittedName>
        <fullName evidence="2">Uncharacterized protein</fullName>
    </submittedName>
</protein>
<dbReference type="OrthoDB" id="2157866at2759"/>
<feature type="compositionally biased region" description="Polar residues" evidence="1">
    <location>
        <begin position="1"/>
        <end position="19"/>
    </location>
</feature>
<reference evidence="2" key="1">
    <citation type="submission" date="2021-03" db="EMBL/GenBank/DDBJ databases">
        <title>Draft genome sequence of rust myrtle Austropuccinia psidii MF-1, a brazilian biotype.</title>
        <authorList>
            <person name="Quecine M.C."/>
            <person name="Pachon D.M.R."/>
            <person name="Bonatelli M.L."/>
            <person name="Correr F.H."/>
            <person name="Franceschini L.M."/>
            <person name="Leite T.F."/>
            <person name="Margarido G.R.A."/>
            <person name="Almeida C.A."/>
            <person name="Ferrarezi J.A."/>
            <person name="Labate C.A."/>
        </authorList>
    </citation>
    <scope>NUCLEOTIDE SEQUENCE</scope>
    <source>
        <strain evidence="2">MF-1</strain>
    </source>
</reference>
<organism evidence="2 3">
    <name type="scientific">Austropuccinia psidii MF-1</name>
    <dbReference type="NCBI Taxonomy" id="1389203"/>
    <lineage>
        <taxon>Eukaryota</taxon>
        <taxon>Fungi</taxon>
        <taxon>Dikarya</taxon>
        <taxon>Basidiomycota</taxon>
        <taxon>Pucciniomycotina</taxon>
        <taxon>Pucciniomycetes</taxon>
        <taxon>Pucciniales</taxon>
        <taxon>Sphaerophragmiaceae</taxon>
        <taxon>Austropuccinia</taxon>
    </lineage>
</organism>
<evidence type="ECO:0000313" key="3">
    <source>
        <dbReference type="Proteomes" id="UP000765509"/>
    </source>
</evidence>